<comment type="caution">
    <text evidence="3">The sequence shown here is derived from an EMBL/GenBank/DDBJ whole genome shotgun (WGS) entry which is preliminary data.</text>
</comment>
<dbReference type="AlphaFoldDB" id="A0A814IQ68"/>
<evidence type="ECO:0000256" key="2">
    <source>
        <dbReference type="SAM" id="SignalP"/>
    </source>
</evidence>
<feature type="chain" id="PRO_5032343313" evidence="2">
    <location>
        <begin position="24"/>
        <end position="391"/>
    </location>
</feature>
<keyword evidence="2" id="KW-0732">Signal</keyword>
<sequence length="391" mass="44941">MLSSQQILLYLLILFMNFSHVKNSSSAQRFNIVLAVPVTITPSIQSHSKVIEQLTVHLCDSPINEKLWYDGDIRCQDGQSMLIYEWTPSSSTSPFRINGGQGFYFNQTRSIILTIIYRKERRLHKEQSGITLQVSHIIPRLQMATMLVGNKQKGTHFSCRSSNSPHLIYAIKQLNPSENKFWWRMHLIYVRYFGRKLIQPVFDSKLKSNIAQTNIEMTVPDLFLMKGDYLLIECENTSQSNCYFLIYYIYDSKLTKNNNMCEENSFSSLFKLVTSREILPTNQTITNALNIDGSTIFAAVCMLLLVIWISIIVGCVIMRRIRGLVNFRTESTNPLSSQKSRIRGLVNFRTESTNPLSSQKSKNLMGAVRTTNDYQRGNEIDQVMQIDADHN</sequence>
<evidence type="ECO:0000313" key="3">
    <source>
        <dbReference type="EMBL" id="CAF1027696.1"/>
    </source>
</evidence>
<proteinExistence type="predicted"/>
<gene>
    <name evidence="3" type="ORF">VCS650_LOCUS16153</name>
</gene>
<feature type="signal peptide" evidence="2">
    <location>
        <begin position="1"/>
        <end position="23"/>
    </location>
</feature>
<dbReference type="Proteomes" id="UP000663891">
    <property type="component" value="Unassembled WGS sequence"/>
</dbReference>
<dbReference type="OrthoDB" id="9997785at2759"/>
<feature type="transmembrane region" description="Helical" evidence="1">
    <location>
        <begin position="296"/>
        <end position="318"/>
    </location>
</feature>
<keyword evidence="1" id="KW-1133">Transmembrane helix</keyword>
<accession>A0A814IQ68</accession>
<name>A0A814IQ68_9BILA</name>
<keyword evidence="1" id="KW-0812">Transmembrane</keyword>
<protein>
    <submittedName>
        <fullName evidence="3">Uncharacterized protein</fullName>
    </submittedName>
</protein>
<reference evidence="3" key="1">
    <citation type="submission" date="2021-02" db="EMBL/GenBank/DDBJ databases">
        <authorList>
            <person name="Nowell W R."/>
        </authorList>
    </citation>
    <scope>NUCLEOTIDE SEQUENCE</scope>
</reference>
<keyword evidence="1" id="KW-0472">Membrane</keyword>
<evidence type="ECO:0000313" key="4">
    <source>
        <dbReference type="Proteomes" id="UP000663891"/>
    </source>
</evidence>
<organism evidence="3 4">
    <name type="scientific">Adineta steineri</name>
    <dbReference type="NCBI Taxonomy" id="433720"/>
    <lineage>
        <taxon>Eukaryota</taxon>
        <taxon>Metazoa</taxon>
        <taxon>Spiralia</taxon>
        <taxon>Gnathifera</taxon>
        <taxon>Rotifera</taxon>
        <taxon>Eurotatoria</taxon>
        <taxon>Bdelloidea</taxon>
        <taxon>Adinetida</taxon>
        <taxon>Adinetidae</taxon>
        <taxon>Adineta</taxon>
    </lineage>
</organism>
<dbReference type="EMBL" id="CAJNON010000143">
    <property type="protein sequence ID" value="CAF1027696.1"/>
    <property type="molecule type" value="Genomic_DNA"/>
</dbReference>
<evidence type="ECO:0000256" key="1">
    <source>
        <dbReference type="SAM" id="Phobius"/>
    </source>
</evidence>